<dbReference type="Proteomes" id="UP000649739">
    <property type="component" value="Unassembled WGS sequence"/>
</dbReference>
<dbReference type="Pfam" id="PF00563">
    <property type="entry name" value="EAL"/>
    <property type="match status" value="1"/>
</dbReference>
<feature type="transmembrane region" description="Helical" evidence="2">
    <location>
        <begin position="16"/>
        <end position="34"/>
    </location>
</feature>
<feature type="transmembrane region" description="Helical" evidence="2">
    <location>
        <begin position="40"/>
        <end position="58"/>
    </location>
</feature>
<dbReference type="CDD" id="cd01948">
    <property type="entry name" value="EAL"/>
    <property type="match status" value="1"/>
</dbReference>
<dbReference type="PROSITE" id="PS50887">
    <property type="entry name" value="GGDEF"/>
    <property type="match status" value="1"/>
</dbReference>
<dbReference type="CDD" id="cd01949">
    <property type="entry name" value="GGDEF"/>
    <property type="match status" value="1"/>
</dbReference>
<feature type="transmembrane region" description="Helical" evidence="2">
    <location>
        <begin position="295"/>
        <end position="314"/>
    </location>
</feature>
<evidence type="ECO:0008006" key="7">
    <source>
        <dbReference type="Google" id="ProtNLM"/>
    </source>
</evidence>
<dbReference type="InterPro" id="IPR052155">
    <property type="entry name" value="Biofilm_reg_signaling"/>
</dbReference>
<proteinExistence type="predicted"/>
<dbReference type="PANTHER" id="PTHR44757">
    <property type="entry name" value="DIGUANYLATE CYCLASE DGCP"/>
    <property type="match status" value="1"/>
</dbReference>
<comment type="caution">
    <text evidence="5">The sequence shown here is derived from an EMBL/GenBank/DDBJ whole genome shotgun (WGS) entry which is preliminary data.</text>
</comment>
<dbReference type="PANTHER" id="PTHR44757:SF2">
    <property type="entry name" value="BIOFILM ARCHITECTURE MAINTENANCE PROTEIN MBAA"/>
    <property type="match status" value="1"/>
</dbReference>
<dbReference type="SMART" id="SM00267">
    <property type="entry name" value="GGDEF"/>
    <property type="match status" value="1"/>
</dbReference>
<feature type="transmembrane region" description="Helical" evidence="2">
    <location>
        <begin position="70"/>
        <end position="89"/>
    </location>
</feature>
<organism evidence="5 6">
    <name type="scientific">Pilimelia anulata</name>
    <dbReference type="NCBI Taxonomy" id="53371"/>
    <lineage>
        <taxon>Bacteria</taxon>
        <taxon>Bacillati</taxon>
        <taxon>Actinomycetota</taxon>
        <taxon>Actinomycetes</taxon>
        <taxon>Micromonosporales</taxon>
        <taxon>Micromonosporaceae</taxon>
        <taxon>Pilimelia</taxon>
    </lineage>
</organism>
<reference evidence="5" key="2">
    <citation type="submission" date="2020-09" db="EMBL/GenBank/DDBJ databases">
        <authorList>
            <person name="Sun Q."/>
            <person name="Ohkuma M."/>
        </authorList>
    </citation>
    <scope>NUCLEOTIDE SEQUENCE</scope>
    <source>
        <strain evidence="5">JCM 3090</strain>
    </source>
</reference>
<evidence type="ECO:0000259" key="3">
    <source>
        <dbReference type="PROSITE" id="PS50883"/>
    </source>
</evidence>
<dbReference type="SMART" id="SM00052">
    <property type="entry name" value="EAL"/>
    <property type="match status" value="1"/>
</dbReference>
<feature type="transmembrane region" description="Helical" evidence="2">
    <location>
        <begin position="136"/>
        <end position="158"/>
    </location>
</feature>
<keyword evidence="2" id="KW-1133">Transmembrane helix</keyword>
<gene>
    <name evidence="5" type="ORF">GCM10010123_37940</name>
</gene>
<evidence type="ECO:0000256" key="2">
    <source>
        <dbReference type="SAM" id="Phobius"/>
    </source>
</evidence>
<dbReference type="NCBIfam" id="TIGR00254">
    <property type="entry name" value="GGDEF"/>
    <property type="match status" value="1"/>
</dbReference>
<keyword evidence="6" id="KW-1185">Reference proteome</keyword>
<feature type="domain" description="EAL" evidence="3">
    <location>
        <begin position="509"/>
        <end position="768"/>
    </location>
</feature>
<dbReference type="SUPFAM" id="SSF55073">
    <property type="entry name" value="Nucleotide cyclase"/>
    <property type="match status" value="1"/>
</dbReference>
<dbReference type="InterPro" id="IPR029787">
    <property type="entry name" value="Nucleotide_cyclase"/>
</dbReference>
<protein>
    <recommendedName>
        <fullName evidence="7">Diguanylate cyclase/phosphodiesterase</fullName>
    </recommendedName>
</protein>
<feature type="transmembrane region" description="Helical" evidence="2">
    <location>
        <begin position="196"/>
        <end position="216"/>
    </location>
</feature>
<dbReference type="Gene3D" id="3.20.20.450">
    <property type="entry name" value="EAL domain"/>
    <property type="match status" value="1"/>
</dbReference>
<evidence type="ECO:0000313" key="6">
    <source>
        <dbReference type="Proteomes" id="UP000649739"/>
    </source>
</evidence>
<feature type="transmembrane region" description="Helical" evidence="2">
    <location>
        <begin position="270"/>
        <end position="289"/>
    </location>
</feature>
<dbReference type="InterPro" id="IPR035919">
    <property type="entry name" value="EAL_sf"/>
</dbReference>
<keyword evidence="2" id="KW-0812">Transmembrane</keyword>
<feature type="region of interest" description="Disordered" evidence="1">
    <location>
        <begin position="760"/>
        <end position="787"/>
    </location>
</feature>
<dbReference type="SUPFAM" id="SSF141868">
    <property type="entry name" value="EAL domain-like"/>
    <property type="match status" value="1"/>
</dbReference>
<name>A0A8J3FC46_9ACTN</name>
<dbReference type="AlphaFoldDB" id="A0A8J3FC46"/>
<feature type="transmembrane region" description="Helical" evidence="2">
    <location>
        <begin position="164"/>
        <end position="189"/>
    </location>
</feature>
<dbReference type="EMBL" id="BMQB01000009">
    <property type="protein sequence ID" value="GGK04419.1"/>
    <property type="molecule type" value="Genomic_DNA"/>
</dbReference>
<dbReference type="Pfam" id="PF00990">
    <property type="entry name" value="GGDEF"/>
    <property type="match status" value="1"/>
</dbReference>
<evidence type="ECO:0000256" key="1">
    <source>
        <dbReference type="SAM" id="MobiDB-lite"/>
    </source>
</evidence>
<feature type="domain" description="GGDEF" evidence="4">
    <location>
        <begin position="368"/>
        <end position="500"/>
    </location>
</feature>
<keyword evidence="2" id="KW-0472">Membrane</keyword>
<dbReference type="RefSeq" id="WP_189171537.1">
    <property type="nucleotide sequence ID" value="NZ_BMQB01000009.1"/>
</dbReference>
<evidence type="ECO:0000259" key="4">
    <source>
        <dbReference type="PROSITE" id="PS50887"/>
    </source>
</evidence>
<feature type="transmembrane region" description="Helical" evidence="2">
    <location>
        <begin position="231"/>
        <end position="249"/>
    </location>
</feature>
<dbReference type="InterPro" id="IPR000160">
    <property type="entry name" value="GGDEF_dom"/>
</dbReference>
<evidence type="ECO:0000313" key="5">
    <source>
        <dbReference type="EMBL" id="GGK04419.1"/>
    </source>
</evidence>
<feature type="transmembrane region" description="Helical" evidence="2">
    <location>
        <begin position="95"/>
        <end position="115"/>
    </location>
</feature>
<sequence>MAADGLALPASRSGRAAYGFLIAGVAGAAAYLAGGAGLRSVLFGLMSLATILALIVGVRRNRPRYAAPWWYVLAAVVAFTGGAVLRLLLRTESGTGLAVAIPDALVVPGYVLLVVGIAAMLRRRRASRADPARMDAFLVAVCAVFAAWCFLIVPMLTAEPPKQLVQVVATCFPIFDTIVLAVVVQLLFIAGGRAPVLWLLGGAAVATFLGDLAYALNQAGTLTLAVTDEQFEAIFLLAFIFLGAAALHPSMRELTEPHANHVNRLGLGRTLGILLVAVAPTIAATIVPPTRWWDLAVRLLITIVLGAIIVVRIVRAHNAQARAQQAARKAERAERHRATHDALTDLPNRELLTETLAHWGDRPGAAAGEISLLFIDLDRFKDVNDKWGHPVGDELLESVGCRLRSLARDDDLICRIGGDEFVVAMASPAPGALADELAERVVGAFARPFPLSVGEVIITPSVGISRAAGATDPVELIRDADTAMYQAKEAGRNNVALFDREIRERVRHRIDIDQALRGALDRGELSVHYQPIIELQGAEPLLSGFEALVRWNHPEHGAISPVDFIPIAEDTGLIAPIGEWVLDTAVAQLAAWQRERPASAPELHVSVNVAVRQLRGDRLPTTVRRVLDSHRMPPEALWLEITESGAMADHANSMHTLTALSDLGITLCIDDFGTGHSSLSYLRLIPADIVKIDKSFVMGMTDQPSNEAIVRATIAMAKALGRRVVAEGVETAEQRDLLRALGADLAQGYLFGQPRPGDAEVGWLHWPPPDPPHPKAPEPRPPATDSR</sequence>
<dbReference type="InterPro" id="IPR001633">
    <property type="entry name" value="EAL_dom"/>
</dbReference>
<dbReference type="InterPro" id="IPR043128">
    <property type="entry name" value="Rev_trsase/Diguanyl_cyclase"/>
</dbReference>
<dbReference type="Gene3D" id="3.30.70.270">
    <property type="match status" value="1"/>
</dbReference>
<reference evidence="5" key="1">
    <citation type="journal article" date="2014" name="Int. J. Syst. Evol. Microbiol.">
        <title>Complete genome sequence of Corynebacterium casei LMG S-19264T (=DSM 44701T), isolated from a smear-ripened cheese.</title>
        <authorList>
            <consortium name="US DOE Joint Genome Institute (JGI-PGF)"/>
            <person name="Walter F."/>
            <person name="Albersmeier A."/>
            <person name="Kalinowski J."/>
            <person name="Ruckert C."/>
        </authorList>
    </citation>
    <scope>NUCLEOTIDE SEQUENCE</scope>
    <source>
        <strain evidence="5">JCM 3090</strain>
    </source>
</reference>
<accession>A0A8J3FC46</accession>
<dbReference type="PROSITE" id="PS50883">
    <property type="entry name" value="EAL"/>
    <property type="match status" value="1"/>
</dbReference>